<proteinExistence type="predicted"/>
<keyword evidence="3" id="KW-1185">Reference proteome</keyword>
<feature type="non-terminal residue" evidence="2">
    <location>
        <position position="55"/>
    </location>
</feature>
<evidence type="ECO:0000313" key="2">
    <source>
        <dbReference type="EMBL" id="GFS87911.1"/>
    </source>
</evidence>
<dbReference type="EMBL" id="BMAW01052884">
    <property type="protein sequence ID" value="GFS87911.1"/>
    <property type="molecule type" value="Genomic_DNA"/>
</dbReference>
<feature type="region of interest" description="Disordered" evidence="1">
    <location>
        <begin position="1"/>
        <end position="55"/>
    </location>
</feature>
<reference evidence="2" key="1">
    <citation type="submission" date="2020-08" db="EMBL/GenBank/DDBJ databases">
        <title>Multicomponent nature underlies the extraordinary mechanical properties of spider dragline silk.</title>
        <authorList>
            <person name="Kono N."/>
            <person name="Nakamura H."/>
            <person name="Mori M."/>
            <person name="Yoshida Y."/>
            <person name="Ohtoshi R."/>
            <person name="Malay A.D."/>
            <person name="Moran D.A.P."/>
            <person name="Tomita M."/>
            <person name="Numata K."/>
            <person name="Arakawa K."/>
        </authorList>
    </citation>
    <scope>NUCLEOTIDE SEQUENCE</scope>
</reference>
<feature type="compositionally biased region" description="Polar residues" evidence="1">
    <location>
        <begin position="1"/>
        <end position="18"/>
    </location>
</feature>
<sequence>MKLSSEPSSMMDAQTNWSDRTDEAMEQSIDNTKSTTNSDQGAALPASPSVKSTER</sequence>
<organism evidence="2 3">
    <name type="scientific">Nephila pilipes</name>
    <name type="common">Giant wood spider</name>
    <name type="synonym">Nephila maculata</name>
    <dbReference type="NCBI Taxonomy" id="299642"/>
    <lineage>
        <taxon>Eukaryota</taxon>
        <taxon>Metazoa</taxon>
        <taxon>Ecdysozoa</taxon>
        <taxon>Arthropoda</taxon>
        <taxon>Chelicerata</taxon>
        <taxon>Arachnida</taxon>
        <taxon>Araneae</taxon>
        <taxon>Araneomorphae</taxon>
        <taxon>Entelegynae</taxon>
        <taxon>Araneoidea</taxon>
        <taxon>Nephilidae</taxon>
        <taxon>Nephila</taxon>
    </lineage>
</organism>
<dbReference type="Proteomes" id="UP000887013">
    <property type="component" value="Unassembled WGS sequence"/>
</dbReference>
<evidence type="ECO:0000256" key="1">
    <source>
        <dbReference type="SAM" id="MobiDB-lite"/>
    </source>
</evidence>
<name>A0A8X6N0N2_NEPPI</name>
<evidence type="ECO:0000313" key="3">
    <source>
        <dbReference type="Proteomes" id="UP000887013"/>
    </source>
</evidence>
<accession>A0A8X6N0N2</accession>
<dbReference type="AlphaFoldDB" id="A0A8X6N0N2"/>
<feature type="compositionally biased region" description="Polar residues" evidence="1">
    <location>
        <begin position="28"/>
        <end position="40"/>
    </location>
</feature>
<protein>
    <submittedName>
        <fullName evidence="2">Uncharacterized protein</fullName>
    </submittedName>
</protein>
<gene>
    <name evidence="2" type="ORF">NPIL_279321</name>
</gene>
<comment type="caution">
    <text evidence="2">The sequence shown here is derived from an EMBL/GenBank/DDBJ whole genome shotgun (WGS) entry which is preliminary data.</text>
</comment>